<keyword evidence="2" id="KW-1185">Reference proteome</keyword>
<accession>A0A4P8J1Y5</accession>
<evidence type="ECO:0000313" key="2">
    <source>
        <dbReference type="Proteomes" id="UP000298656"/>
    </source>
</evidence>
<protein>
    <submittedName>
        <fullName evidence="1">DUF1045 domain-containing protein</fullName>
    </submittedName>
</protein>
<sequence>MRSPAWLDEFGTSDAAEAATAQWPAEARFAIYYAPPRESGWWQAGCAWLGRDPETGTIHAPPRLAALDREIGDVTVAPRRYGWHGTLIAPFRLADGVASGDVLDATLAWARRQTPFSPPVEAALLSRFVALRPAAASGDDALRALAADALRTLDTLRARPPAADIERRLAAPLTERQRELLLEWGYPYVLDEFRFHMTLSDSLSDDDECDALIRHWHAEAARLGPLPVDGVALFVEPSPGAPFVLWQRLPFLADAAQAGNASDGAQAGNAARSAR</sequence>
<dbReference type="EMBL" id="CP040078">
    <property type="protein sequence ID" value="QCP54981.1"/>
    <property type="molecule type" value="Genomic_DNA"/>
</dbReference>
<dbReference type="Pfam" id="PF06299">
    <property type="entry name" value="DUF1045"/>
    <property type="match status" value="1"/>
</dbReference>
<organism evidence="1 2">
    <name type="scientific">Trinickia violacea</name>
    <dbReference type="NCBI Taxonomy" id="2571746"/>
    <lineage>
        <taxon>Bacteria</taxon>
        <taxon>Pseudomonadati</taxon>
        <taxon>Pseudomonadota</taxon>
        <taxon>Betaproteobacteria</taxon>
        <taxon>Burkholderiales</taxon>
        <taxon>Burkholderiaceae</taxon>
        <taxon>Trinickia</taxon>
    </lineage>
</organism>
<dbReference type="KEGG" id="tvl:FAZ95_34140"/>
<dbReference type="NCBIfam" id="TIGR03223">
    <property type="entry name" value="Phn_opern_protn"/>
    <property type="match status" value="1"/>
</dbReference>
<proteinExistence type="predicted"/>
<dbReference type="PIRSF" id="PIRSF033328">
    <property type="entry name" value="Phest_Mll4975"/>
    <property type="match status" value="1"/>
</dbReference>
<gene>
    <name evidence="1" type="ORF">FAZ95_34140</name>
</gene>
<name>A0A4P8J1Y5_9BURK</name>
<dbReference type="Proteomes" id="UP000298656">
    <property type="component" value="Chromosome 2"/>
</dbReference>
<evidence type="ECO:0000313" key="1">
    <source>
        <dbReference type="EMBL" id="QCP54981.1"/>
    </source>
</evidence>
<dbReference type="InterPro" id="IPR009389">
    <property type="entry name" value="DUF1045"/>
</dbReference>
<dbReference type="AlphaFoldDB" id="A0A4P8J1Y5"/>
<dbReference type="OrthoDB" id="5801437at2"/>
<reference evidence="1 2" key="1">
    <citation type="submission" date="2019-05" db="EMBL/GenBank/DDBJ databases">
        <title>Burkholderia sp. DHOD12, isolated from subtropical forest soil.</title>
        <authorList>
            <person name="Gao Z.-H."/>
            <person name="Qiu L.-H."/>
        </authorList>
    </citation>
    <scope>NUCLEOTIDE SEQUENCE [LARGE SCALE GENOMIC DNA]</scope>
    <source>
        <strain evidence="1 2">DHOD12</strain>
    </source>
</reference>